<evidence type="ECO:0000313" key="6">
    <source>
        <dbReference type="EMBL" id="AHF08109.1"/>
    </source>
</evidence>
<dbReference type="GO" id="GO:0016020">
    <property type="term" value="C:membrane"/>
    <property type="evidence" value="ECO:0007669"/>
    <property type="project" value="InterPro"/>
</dbReference>
<dbReference type="HOGENOM" id="CLU_000445_107_27_9"/>
<dbReference type="PANTHER" id="PTHR32089:SF112">
    <property type="entry name" value="LYSOZYME-LIKE PROTEIN-RELATED"/>
    <property type="match status" value="1"/>
</dbReference>
<dbReference type="InterPro" id="IPR004089">
    <property type="entry name" value="MCPsignal_dom"/>
</dbReference>
<dbReference type="Pfam" id="PF00015">
    <property type="entry name" value="MCPsignal"/>
    <property type="match status" value="1"/>
</dbReference>
<dbReference type="EMBL" id="CP007032">
    <property type="protein sequence ID" value="AHF08109.1"/>
    <property type="molecule type" value="Genomic_DNA"/>
</dbReference>
<keyword evidence="4" id="KW-0812">Transmembrane</keyword>
<keyword evidence="4" id="KW-0472">Membrane</keyword>
<evidence type="ECO:0000313" key="7">
    <source>
        <dbReference type="Proteomes" id="UP000010847"/>
    </source>
</evidence>
<evidence type="ECO:0000256" key="3">
    <source>
        <dbReference type="SAM" id="Coils"/>
    </source>
</evidence>
<dbReference type="InterPro" id="IPR024478">
    <property type="entry name" value="HlyB_4HB_MCP"/>
</dbReference>
<dbReference type="PROSITE" id="PS50111">
    <property type="entry name" value="CHEMOTAXIS_TRANSDUC_2"/>
    <property type="match status" value="1"/>
</dbReference>
<dbReference type="AlphaFoldDB" id="W0EFX6"/>
<keyword evidence="1 2" id="KW-0807">Transducer</keyword>
<dbReference type="CDD" id="cd11386">
    <property type="entry name" value="MCP_signal"/>
    <property type="match status" value="1"/>
</dbReference>
<proteinExistence type="predicted"/>
<gene>
    <name evidence="6" type="ORF">DESME_14560</name>
</gene>
<dbReference type="Proteomes" id="UP000010847">
    <property type="component" value="Chromosome"/>
</dbReference>
<dbReference type="Pfam" id="PF12729">
    <property type="entry name" value="4HB_MCP_1"/>
    <property type="match status" value="1"/>
</dbReference>
<keyword evidence="4" id="KW-1133">Transmembrane helix</keyword>
<keyword evidence="7" id="KW-1185">Reference proteome</keyword>
<accession>W0EFX6</accession>
<keyword evidence="3" id="KW-0175">Coiled coil</keyword>
<evidence type="ECO:0000256" key="2">
    <source>
        <dbReference type="PROSITE-ProRule" id="PRU00284"/>
    </source>
</evidence>
<name>W0EFX6_9FIRM</name>
<sequence>MKRERFRMGIQVTVLMIFIALAAGAVGAVGISGMNQMHAKTSESYQNDVIPMNILSDLQYRSLSYRSNVLLLISSRTPEEQKKFQGQLQADKAAIDQLMKNYAATSRSPEEEQNWQDFKSYWSLYLGSADFTINTAKSGQKEVAMDNIMGNGAVINQKANDTLAKMVQDKMELLNTHNTKDTEVIFQKSSRLSLIISVVDVLLSILIGLFLSRALTRMMQSLVSNANEIADGVIERKKKSPWRAWNREGVEIQDAFRDMTIFLRQTIQSVTNTAEDLARTSMDMHRGAEQSAQASEQVASAASEIANHTEDQVREMGENQIRMTRVLEEMSHAEAQAEKVNEASQRSAGLAKEGSQSLQRVVEQMNDIEHQVQNLSQVIRNVDEKSEEISKTVQLIDAIAQQTNLLALNAAIEAARAGEQGRGFAVVAEEVRKLAEEVQSSLLNITQPVQEMQQASAAAHQEMSASVESVNQGSTQLREIVTHFGVILSSVENSAGLAQEIANSVRQIQKEGEQMQTAIGEIVDRANSTSATTQATAAAAEEQNASVEELFASAKALDQLSQKLKELMQHFKL</sequence>
<dbReference type="KEGG" id="dmt:DESME_14560"/>
<evidence type="ECO:0000259" key="5">
    <source>
        <dbReference type="PROSITE" id="PS50111"/>
    </source>
</evidence>
<dbReference type="STRING" id="871968.DESME_14560"/>
<dbReference type="SMART" id="SM00283">
    <property type="entry name" value="MA"/>
    <property type="match status" value="1"/>
</dbReference>
<feature type="domain" description="Methyl-accepting transducer" evidence="5">
    <location>
        <begin position="287"/>
        <end position="523"/>
    </location>
</feature>
<feature type="transmembrane region" description="Helical" evidence="4">
    <location>
        <begin position="192"/>
        <end position="211"/>
    </location>
</feature>
<protein>
    <submittedName>
        <fullName evidence="6">Methyl-accepting chemotaxis protein</fullName>
    </submittedName>
</protein>
<feature type="coiled-coil region" evidence="3">
    <location>
        <begin position="323"/>
        <end position="385"/>
    </location>
</feature>
<evidence type="ECO:0000256" key="1">
    <source>
        <dbReference type="ARBA" id="ARBA00023224"/>
    </source>
</evidence>
<dbReference type="RefSeq" id="WP_006718445.1">
    <property type="nucleotide sequence ID" value="NZ_CP007032.1"/>
</dbReference>
<dbReference type="Gene3D" id="1.10.287.950">
    <property type="entry name" value="Methyl-accepting chemotaxis protein"/>
    <property type="match status" value="1"/>
</dbReference>
<dbReference type="PANTHER" id="PTHR32089">
    <property type="entry name" value="METHYL-ACCEPTING CHEMOTAXIS PROTEIN MCPB"/>
    <property type="match status" value="1"/>
</dbReference>
<reference evidence="6 7" key="1">
    <citation type="submission" date="2013-12" db="EMBL/GenBank/DDBJ databases">
        <authorList>
            <consortium name="DOE Joint Genome Institute"/>
            <person name="Smidt H."/>
            <person name="Huntemann M."/>
            <person name="Han J."/>
            <person name="Chen A."/>
            <person name="Kyrpides N."/>
            <person name="Mavromatis K."/>
            <person name="Markowitz V."/>
            <person name="Palaniappan K."/>
            <person name="Ivanova N."/>
            <person name="Schaumberg A."/>
            <person name="Pati A."/>
            <person name="Liolios K."/>
            <person name="Nordberg H.P."/>
            <person name="Cantor M.N."/>
            <person name="Hua S.X."/>
            <person name="Woyke T."/>
        </authorList>
    </citation>
    <scope>NUCLEOTIDE SEQUENCE [LARGE SCALE GENOMIC DNA]</scope>
    <source>
        <strain evidence="7">DSM 15288</strain>
    </source>
</reference>
<dbReference type="SUPFAM" id="SSF58104">
    <property type="entry name" value="Methyl-accepting chemotaxis protein (MCP) signaling domain"/>
    <property type="match status" value="1"/>
</dbReference>
<dbReference type="OrthoDB" id="9804712at2"/>
<dbReference type="GO" id="GO:0007165">
    <property type="term" value="P:signal transduction"/>
    <property type="evidence" value="ECO:0007669"/>
    <property type="project" value="UniProtKB-KW"/>
</dbReference>
<evidence type="ECO:0000256" key="4">
    <source>
        <dbReference type="SAM" id="Phobius"/>
    </source>
</evidence>
<dbReference type="eggNOG" id="COG0840">
    <property type="taxonomic scope" value="Bacteria"/>
</dbReference>
<organism evidence="6 7">
    <name type="scientific">Desulfitobacterium metallireducens DSM 15288</name>
    <dbReference type="NCBI Taxonomy" id="871968"/>
    <lineage>
        <taxon>Bacteria</taxon>
        <taxon>Bacillati</taxon>
        <taxon>Bacillota</taxon>
        <taxon>Clostridia</taxon>
        <taxon>Eubacteriales</taxon>
        <taxon>Desulfitobacteriaceae</taxon>
        <taxon>Desulfitobacterium</taxon>
    </lineage>
</organism>